<evidence type="ECO:0000313" key="2">
    <source>
        <dbReference type="EMBL" id="TCP63560.1"/>
    </source>
</evidence>
<evidence type="ECO:0000256" key="1">
    <source>
        <dbReference type="SAM" id="Phobius"/>
    </source>
</evidence>
<keyword evidence="1" id="KW-0812">Transmembrane</keyword>
<organism evidence="2 3">
    <name type="scientific">Baia soyae</name>
    <dbReference type="NCBI Taxonomy" id="1544746"/>
    <lineage>
        <taxon>Bacteria</taxon>
        <taxon>Bacillati</taxon>
        <taxon>Bacillota</taxon>
        <taxon>Bacilli</taxon>
        <taxon>Bacillales</taxon>
        <taxon>Thermoactinomycetaceae</taxon>
        <taxon>Baia</taxon>
    </lineage>
</organism>
<protein>
    <submittedName>
        <fullName evidence="2">Uncharacterized protein</fullName>
    </submittedName>
</protein>
<dbReference type="AlphaFoldDB" id="A0A4R2RIF3"/>
<accession>A0A4R2RIF3</accession>
<keyword evidence="1" id="KW-1133">Transmembrane helix</keyword>
<gene>
    <name evidence="2" type="ORF">EDD57_1494</name>
</gene>
<feature type="transmembrane region" description="Helical" evidence="1">
    <location>
        <begin position="36"/>
        <end position="55"/>
    </location>
</feature>
<evidence type="ECO:0000313" key="3">
    <source>
        <dbReference type="Proteomes" id="UP000294746"/>
    </source>
</evidence>
<keyword evidence="1" id="KW-0472">Membrane</keyword>
<comment type="caution">
    <text evidence="2">The sequence shown here is derived from an EMBL/GenBank/DDBJ whole genome shotgun (WGS) entry which is preliminary data.</text>
</comment>
<proteinExistence type="predicted"/>
<dbReference type="EMBL" id="SLXV01000049">
    <property type="protein sequence ID" value="TCP63560.1"/>
    <property type="molecule type" value="Genomic_DNA"/>
</dbReference>
<keyword evidence="3" id="KW-1185">Reference proteome</keyword>
<sequence>MKKYRTSIFCFLSAISTGSGVILNYTLHARLPYGALVAYTLGFLFIICAIFSALSQAKKGTRFTRF</sequence>
<reference evidence="2 3" key="1">
    <citation type="submission" date="2019-03" db="EMBL/GenBank/DDBJ databases">
        <title>Genomic Encyclopedia of Type Strains, Phase IV (KMG-IV): sequencing the most valuable type-strain genomes for metagenomic binning, comparative biology and taxonomic classification.</title>
        <authorList>
            <person name="Goeker M."/>
        </authorList>
    </citation>
    <scope>NUCLEOTIDE SEQUENCE [LARGE SCALE GENOMIC DNA]</scope>
    <source>
        <strain evidence="2 3">DSM 46831</strain>
    </source>
</reference>
<dbReference type="Proteomes" id="UP000294746">
    <property type="component" value="Unassembled WGS sequence"/>
</dbReference>
<name>A0A4R2RIF3_9BACL</name>